<dbReference type="SUPFAM" id="SSF53098">
    <property type="entry name" value="Ribonuclease H-like"/>
    <property type="match status" value="1"/>
</dbReference>
<dbReference type="Gene3D" id="3.30.420.10">
    <property type="entry name" value="Ribonuclease H-like superfamily/Ribonuclease H"/>
    <property type="match status" value="1"/>
</dbReference>
<evidence type="ECO:0000256" key="1">
    <source>
        <dbReference type="SAM" id="MobiDB-lite"/>
    </source>
</evidence>
<sequence>MMTQKLGNGFEFMKKACSVCGSFNHLIKDYDLHDNKLVEKSVLNNKGRVVSQREIRPVWNNAQRVNHQNKLTHPHPKRNFVPTSVATKSGQVPVNAAKQSSPRAAASIINIARVNNVTTAGPKAVVSAAEGNRENAVKSLACWIWRPIGNVIDHTSKDGGLYMLKRFDYVDLQGKLKSDQDYQEIDGGFVAFGGSPKGGKITGKGKIRTGKLDFKDVSFVKELKFNLFSISQMCDKKNSVLFTETECLVLSLDFKLLDESQFCGMKGIKREFSVVRTPQQNRVAKRKNMTPIEAARTMLADLFLPTTFWAEAVNTACYVQNRVLVTKLHNKTPYELLHVGYSINSKGFRVFNTRTRKVEENLHITFLENKPNVAGSGPDWLFNIDLLTNSMNYKPVTVGNQTNRNAGIKDNVDAAPSQQYILLPLLPDRLQSLENTAVDNAGKKITKEPANEGKRNGQDKEGGVQIKKKEGYANSTNRDSIVSPSVSAAGQSFVNNDDLLTDPLMPDLEDTTDLPTGIFSGAYDDEDVGAEADLNNLVSTMNVSPIPITRTHKDHPKDQIIRDINSATQTRRMTKISEERALVSYINKQRRTNHKDYQNYLFACFLSQIEPKKKVWTLVDLPNGKRAIGTKWVFRNKKDERGIVVRNKARLVAQGYTQEKGIDYDDVFAPLARIEAIRLFLVYASFMGFIVYQMDVKSAFLYGTIEEEVYVCQPPGFEDPQFPDKVFKVKQKDDGIFISQDKYVADILKKFDFVTIKTASTPIEANNALLKDEEAEDVDVHLYRLMIGSLMYLIASRPDIMFAVCACARDSPFDLETFSDSDYAGASLDRKSTTGGCQFLGKRLISWQCKKQTIIANSTTEVEYVAAANCCGYVLWIQNQMLDYGFNFMNTKIYIDNDSTICIVKNPVFHSKTKHIEIRHHFIRDSYEKRLIQVIKIHIDHNVADLLTKAFDISSDEFGVKTGSCKVNAARQDLVLLGKTNAQKFNFSKLIFDGMLRNLDPNAKKFLMYLRFLQLFLNNQITLAEPFNDVYKTHAHTKKVFTNMKRKGKDFSRRVTPLFASMLAPPVIEGEGSEQPTEPQPAPFTTQPRIEEQIPTSVPIPNVADEAVFMEWNDRVARATTTAASLDAEQDNGGSPMCQEAIWGIISQTRSERVPTPSYDSSLLGGNTPGSDEERIKQHDLMDFVLDLEKEKDAQAVEILNLKKRVKKLERKAKSSIPPPKRRLYKQVDSSDDNLNEENVSKQRRYNDKTKPMFDDSDFAELDDINNMVDDAIENVGGDAETQGRNNVGDAVTTARVSISAAKPRIPPTTTTTVFEDEDLTIAQTLVKMRSKKAKEKGVAFRDVEESARPTRIRNLPTIDPKDKGKGIMQEPEKIARERVVEQEAKDAVMIEQIEDIQARMDADALLAERLQQEEREQFTIEEKSRMLVEMIAERKRFFAAQRAEQIRNKPPTKAQLRNKMVTYLKHMGKYTHSQLKSKRFEEIQKLYEKEQKWINDFVPMDSEEGRKNAKSSKKEATSSKKRQRADPDDENVKRQKTEEASGLGEEQSTEKEKELSEEELQNFLVIVPVEEVYVEALQVKYPIIDWEVYSEDTRRYWRIIRVGNHTEAYQIFTDMLKKFDREDLVKLWYLVKERFNTTEPTDDKEKELWVELKRLFEPDNDDTLWKLQRYMHDPLTWRLYDTCGVHLLSTRRGNDISCCLLLEDNLCAYDCYVDIMCTGRPLGTYNLGVATPRALVYAGLMTSGDARSWYMISEDIKSWVKLMISKIMPPRMTTRSAGRATAAPQGGRTGAQTGSDQGNGRNQSSDVVNDNIRSDVRNVIENNDRRGCTYKEFLACNLKEYDGKGGAIVYTHWIEKMESVQDMSGCRDNQKVKYTVGSFVGKALI</sequence>
<name>A0ABQ5C0E4_9ASTR</name>
<feature type="domain" description="Retroviral polymerase SH3-like" evidence="3">
    <location>
        <begin position="317"/>
        <end position="370"/>
    </location>
</feature>
<dbReference type="InterPro" id="IPR012337">
    <property type="entry name" value="RNaseH-like_sf"/>
</dbReference>
<dbReference type="PANTHER" id="PTHR11439">
    <property type="entry name" value="GAG-POL-RELATED RETROTRANSPOSON"/>
    <property type="match status" value="1"/>
</dbReference>
<reference evidence="4" key="2">
    <citation type="submission" date="2022-01" db="EMBL/GenBank/DDBJ databases">
        <authorList>
            <person name="Yamashiro T."/>
            <person name="Shiraishi A."/>
            <person name="Satake H."/>
            <person name="Nakayama K."/>
        </authorList>
    </citation>
    <scope>NUCLEOTIDE SEQUENCE</scope>
</reference>
<dbReference type="Proteomes" id="UP001151760">
    <property type="component" value="Unassembled WGS sequence"/>
</dbReference>
<reference evidence="4" key="1">
    <citation type="journal article" date="2022" name="Int. J. Mol. Sci.">
        <title>Draft Genome of Tanacetum Coccineum: Genomic Comparison of Closely Related Tanacetum-Family Plants.</title>
        <authorList>
            <person name="Yamashiro T."/>
            <person name="Shiraishi A."/>
            <person name="Nakayama K."/>
            <person name="Satake H."/>
        </authorList>
    </citation>
    <scope>NUCLEOTIDE SEQUENCE</scope>
</reference>
<dbReference type="PANTHER" id="PTHR11439:SF495">
    <property type="entry name" value="REVERSE TRANSCRIPTASE, RNA-DEPENDENT DNA POLYMERASE-RELATED"/>
    <property type="match status" value="1"/>
</dbReference>
<feature type="region of interest" description="Disordered" evidence="1">
    <location>
        <begin position="440"/>
        <end position="480"/>
    </location>
</feature>
<dbReference type="InterPro" id="IPR013103">
    <property type="entry name" value="RVT_2"/>
</dbReference>
<feature type="region of interest" description="Disordered" evidence="1">
    <location>
        <begin position="1150"/>
        <end position="1173"/>
    </location>
</feature>
<feature type="region of interest" description="Disordered" evidence="1">
    <location>
        <begin position="1773"/>
        <end position="1814"/>
    </location>
</feature>
<comment type="caution">
    <text evidence="4">The sequence shown here is derived from an EMBL/GenBank/DDBJ whole genome shotgun (WGS) entry which is preliminary data.</text>
</comment>
<feature type="compositionally biased region" description="Polar residues" evidence="1">
    <location>
        <begin position="1791"/>
        <end position="1809"/>
    </location>
</feature>
<evidence type="ECO:0000313" key="5">
    <source>
        <dbReference type="Proteomes" id="UP001151760"/>
    </source>
</evidence>
<dbReference type="CDD" id="cd09272">
    <property type="entry name" value="RNase_HI_RT_Ty1"/>
    <property type="match status" value="1"/>
</dbReference>
<proteinExistence type="predicted"/>
<feature type="region of interest" description="Disordered" evidence="1">
    <location>
        <begin position="1068"/>
        <end position="1087"/>
    </location>
</feature>
<gene>
    <name evidence="4" type="ORF">Tco_0878203</name>
</gene>
<dbReference type="Pfam" id="PF25597">
    <property type="entry name" value="SH3_retrovirus"/>
    <property type="match status" value="1"/>
</dbReference>
<evidence type="ECO:0000259" key="3">
    <source>
        <dbReference type="Pfam" id="PF25597"/>
    </source>
</evidence>
<dbReference type="EMBL" id="BQNB010013721">
    <property type="protein sequence ID" value="GJT19497.1"/>
    <property type="molecule type" value="Genomic_DNA"/>
</dbReference>
<feature type="region of interest" description="Disordered" evidence="1">
    <location>
        <begin position="1499"/>
        <end position="1555"/>
    </location>
</feature>
<organism evidence="4 5">
    <name type="scientific">Tanacetum coccineum</name>
    <dbReference type="NCBI Taxonomy" id="301880"/>
    <lineage>
        <taxon>Eukaryota</taxon>
        <taxon>Viridiplantae</taxon>
        <taxon>Streptophyta</taxon>
        <taxon>Embryophyta</taxon>
        <taxon>Tracheophyta</taxon>
        <taxon>Spermatophyta</taxon>
        <taxon>Magnoliopsida</taxon>
        <taxon>eudicotyledons</taxon>
        <taxon>Gunneridae</taxon>
        <taxon>Pentapetalae</taxon>
        <taxon>asterids</taxon>
        <taxon>campanulids</taxon>
        <taxon>Asterales</taxon>
        <taxon>Asteraceae</taxon>
        <taxon>Asteroideae</taxon>
        <taxon>Anthemideae</taxon>
        <taxon>Anthemidinae</taxon>
        <taxon>Tanacetum</taxon>
    </lineage>
</organism>
<dbReference type="InterPro" id="IPR057670">
    <property type="entry name" value="SH3_retrovirus"/>
</dbReference>
<feature type="compositionally biased region" description="Basic and acidic residues" evidence="1">
    <location>
        <begin position="441"/>
        <end position="471"/>
    </location>
</feature>
<protein>
    <submittedName>
        <fullName evidence="4">Ribonuclease H-like domain-containing protein</fullName>
    </submittedName>
</protein>
<keyword evidence="5" id="KW-1185">Reference proteome</keyword>
<evidence type="ECO:0000313" key="4">
    <source>
        <dbReference type="EMBL" id="GJT19497.1"/>
    </source>
</evidence>
<feature type="domain" description="Reverse transcriptase Ty1/copia-type" evidence="2">
    <location>
        <begin position="614"/>
        <end position="730"/>
    </location>
</feature>
<feature type="region of interest" description="Disordered" evidence="1">
    <location>
        <begin position="1210"/>
        <end position="1255"/>
    </location>
</feature>
<evidence type="ECO:0000259" key="2">
    <source>
        <dbReference type="Pfam" id="PF07727"/>
    </source>
</evidence>
<dbReference type="Pfam" id="PF07727">
    <property type="entry name" value="RVT_2"/>
    <property type="match status" value="1"/>
</dbReference>
<feature type="compositionally biased region" description="Basic and acidic residues" evidence="1">
    <location>
        <begin position="1239"/>
        <end position="1254"/>
    </location>
</feature>
<dbReference type="InterPro" id="IPR036397">
    <property type="entry name" value="RNaseH_sf"/>
</dbReference>
<accession>A0ABQ5C0E4</accession>
<feature type="compositionally biased region" description="Basic and acidic residues" evidence="1">
    <location>
        <begin position="1504"/>
        <end position="1540"/>
    </location>
</feature>